<dbReference type="Proteomes" id="UP000275076">
    <property type="component" value="Unassembled WGS sequence"/>
</dbReference>
<dbReference type="Gene3D" id="3.30.1940.10">
    <property type="entry name" value="YtpR-like"/>
    <property type="match status" value="1"/>
</dbReference>
<accession>A0A3R9P776</accession>
<dbReference type="EMBL" id="RBVX01000004">
    <property type="protein sequence ID" value="RSL34241.1"/>
    <property type="molecule type" value="Genomic_DNA"/>
</dbReference>
<evidence type="ECO:0000256" key="2">
    <source>
        <dbReference type="ARBA" id="ARBA00022884"/>
    </source>
</evidence>
<dbReference type="AlphaFoldDB" id="A0A3R9P776"/>
<keyword evidence="6" id="KW-1185">Reference proteome</keyword>
<evidence type="ECO:0000313" key="6">
    <source>
        <dbReference type="Proteomes" id="UP000275076"/>
    </source>
</evidence>
<feature type="domain" description="TRNA-binding" evidence="4">
    <location>
        <begin position="90"/>
        <end position="200"/>
    </location>
</feature>
<dbReference type="InterPro" id="IPR037154">
    <property type="entry name" value="YtpR-like_sf"/>
</dbReference>
<organism evidence="5 6">
    <name type="scientific">Salibacterium salarium</name>
    <dbReference type="NCBI Taxonomy" id="284579"/>
    <lineage>
        <taxon>Bacteria</taxon>
        <taxon>Bacillati</taxon>
        <taxon>Bacillota</taxon>
        <taxon>Bacilli</taxon>
        <taxon>Bacillales</taxon>
        <taxon>Bacillaceae</taxon>
    </lineage>
</organism>
<dbReference type="Pfam" id="PF01588">
    <property type="entry name" value="tRNA_bind"/>
    <property type="match status" value="1"/>
</dbReference>
<dbReference type="NCBIfam" id="NF045760">
    <property type="entry name" value="YtpR"/>
    <property type="match status" value="1"/>
</dbReference>
<keyword evidence="1 3" id="KW-0820">tRNA-binding</keyword>
<evidence type="ECO:0000256" key="1">
    <source>
        <dbReference type="ARBA" id="ARBA00022555"/>
    </source>
</evidence>
<dbReference type="PROSITE" id="PS50886">
    <property type="entry name" value="TRBD"/>
    <property type="match status" value="1"/>
</dbReference>
<evidence type="ECO:0000313" key="5">
    <source>
        <dbReference type="EMBL" id="RSL34241.1"/>
    </source>
</evidence>
<dbReference type="Gene3D" id="2.40.50.140">
    <property type="entry name" value="Nucleic acid-binding proteins"/>
    <property type="match status" value="1"/>
</dbReference>
<dbReference type="Pfam" id="PF14794">
    <property type="entry name" value="DUF4479"/>
    <property type="match status" value="1"/>
</dbReference>
<keyword evidence="2 3" id="KW-0694">RNA-binding</keyword>
<dbReference type="FunFam" id="2.40.50.140:FF:000045">
    <property type="entry name" value="Phenylalanine--tRNA ligase beta subunit"/>
    <property type="match status" value="1"/>
</dbReference>
<evidence type="ECO:0000259" key="4">
    <source>
        <dbReference type="PROSITE" id="PS50886"/>
    </source>
</evidence>
<dbReference type="InterPro" id="IPR002547">
    <property type="entry name" value="tRNA-bd_dom"/>
</dbReference>
<gene>
    <name evidence="5" type="ORF">D7Z54_06700</name>
</gene>
<name>A0A3R9P776_9BACI</name>
<sequence>MNVFYNNNGMGDTLIVSLKEIEKQKRAVERKGDVARLYHENTGETTGYTIFHASNYGNIDQTGMISLSTDVKNLIESALNQNGWTEKITFPETPSFVVGFVKERKKHPDADKLSVCQVDVGEETYQIVCGAPNVDKGQKVVIAMPGAFMPGGMKIKKSKLRGVSSNGMICSAKELVLTDAPNEKGILVLNDSYETGREFLSQYHN</sequence>
<evidence type="ECO:0000256" key="3">
    <source>
        <dbReference type="PROSITE-ProRule" id="PRU00209"/>
    </source>
</evidence>
<reference evidence="5 6" key="1">
    <citation type="submission" date="2018-10" db="EMBL/GenBank/DDBJ databases">
        <title>Draft genome sequence of Bacillus salarius IM0101, isolated from a hypersaline soil in Inner Mongolia, China.</title>
        <authorList>
            <person name="Yamprayoonswat W."/>
            <person name="Boonvisut S."/>
            <person name="Jumpathong W."/>
            <person name="Sittihan S."/>
            <person name="Ruangsuj P."/>
            <person name="Wanthongcharoen S."/>
            <person name="Thongpramul N."/>
            <person name="Pimmason S."/>
            <person name="Yu B."/>
            <person name="Yasawong M."/>
        </authorList>
    </citation>
    <scope>NUCLEOTIDE SEQUENCE [LARGE SCALE GENOMIC DNA]</scope>
    <source>
        <strain evidence="5 6">IM0101</strain>
    </source>
</reference>
<dbReference type="CDD" id="cd02796">
    <property type="entry name" value="tRNA_bind_bactPheRS"/>
    <property type="match status" value="1"/>
</dbReference>
<protein>
    <submittedName>
        <fullName evidence="5">DUF4479 domain-containing protein</fullName>
    </submittedName>
</protein>
<comment type="caution">
    <text evidence="5">The sequence shown here is derived from an EMBL/GenBank/DDBJ whole genome shotgun (WGS) entry which is preliminary data.</text>
</comment>
<dbReference type="RefSeq" id="WP_125555064.1">
    <property type="nucleotide sequence ID" value="NZ_RBVX01000004.1"/>
</dbReference>
<dbReference type="InterPro" id="IPR033714">
    <property type="entry name" value="tRNA_bind_bactPheRS"/>
</dbReference>
<dbReference type="InterPro" id="IPR012340">
    <property type="entry name" value="NA-bd_OB-fold"/>
</dbReference>
<dbReference type="GO" id="GO:0000049">
    <property type="term" value="F:tRNA binding"/>
    <property type="evidence" value="ECO:0007669"/>
    <property type="project" value="UniProtKB-UniRule"/>
</dbReference>
<dbReference type="OrthoDB" id="9805455at2"/>
<dbReference type="SUPFAM" id="SSF50249">
    <property type="entry name" value="Nucleic acid-binding proteins"/>
    <property type="match status" value="1"/>
</dbReference>
<proteinExistence type="predicted"/>
<dbReference type="InterPro" id="IPR027855">
    <property type="entry name" value="DUF4479"/>
</dbReference>